<dbReference type="PANTHER" id="PTHR46609:SF8">
    <property type="entry name" value="YQAJ VIRAL RECOMBINASE DOMAIN-CONTAINING PROTEIN"/>
    <property type="match status" value="1"/>
</dbReference>
<evidence type="ECO:0000313" key="2">
    <source>
        <dbReference type="EMBL" id="CAG2201124.1"/>
    </source>
</evidence>
<reference evidence="2" key="1">
    <citation type="submission" date="2021-03" db="EMBL/GenBank/DDBJ databases">
        <authorList>
            <person name="Bekaert M."/>
        </authorList>
    </citation>
    <scope>NUCLEOTIDE SEQUENCE</scope>
</reference>
<dbReference type="Proteomes" id="UP000683360">
    <property type="component" value="Unassembled WGS sequence"/>
</dbReference>
<organism evidence="2 3">
    <name type="scientific">Mytilus edulis</name>
    <name type="common">Blue mussel</name>
    <dbReference type="NCBI Taxonomy" id="6550"/>
    <lineage>
        <taxon>Eukaryota</taxon>
        <taxon>Metazoa</taxon>
        <taxon>Spiralia</taxon>
        <taxon>Lophotrochozoa</taxon>
        <taxon>Mollusca</taxon>
        <taxon>Bivalvia</taxon>
        <taxon>Autobranchia</taxon>
        <taxon>Pteriomorphia</taxon>
        <taxon>Mytilida</taxon>
        <taxon>Mytiloidea</taxon>
        <taxon>Mytilidae</taxon>
        <taxon>Mytilinae</taxon>
        <taxon>Mytilus</taxon>
    </lineage>
</organism>
<dbReference type="Gene3D" id="3.90.320.10">
    <property type="match status" value="1"/>
</dbReference>
<evidence type="ECO:0000256" key="1">
    <source>
        <dbReference type="SAM" id="MobiDB-lite"/>
    </source>
</evidence>
<protein>
    <recommendedName>
        <fullName evidence="4">YqaJ viral recombinase domain-containing protein</fullName>
    </recommendedName>
</protein>
<dbReference type="PANTHER" id="PTHR46609">
    <property type="entry name" value="EXONUCLEASE, PHAGE-TYPE/RECB, C-TERMINAL DOMAIN-CONTAINING PROTEIN"/>
    <property type="match status" value="1"/>
</dbReference>
<evidence type="ECO:0008006" key="4">
    <source>
        <dbReference type="Google" id="ProtNLM"/>
    </source>
</evidence>
<feature type="compositionally biased region" description="Basic and acidic residues" evidence="1">
    <location>
        <begin position="1216"/>
        <end position="1230"/>
    </location>
</feature>
<feature type="region of interest" description="Disordered" evidence="1">
    <location>
        <begin position="1036"/>
        <end position="1064"/>
    </location>
</feature>
<accession>A0A8S3R234</accession>
<gene>
    <name evidence="2" type="ORF">MEDL_15776</name>
</gene>
<keyword evidence="3" id="KW-1185">Reference proteome</keyword>
<dbReference type="AlphaFoldDB" id="A0A8S3R234"/>
<dbReference type="EMBL" id="CAJPWZ010000833">
    <property type="protein sequence ID" value="CAG2201124.1"/>
    <property type="molecule type" value="Genomic_DNA"/>
</dbReference>
<feature type="compositionally biased region" description="Basic and acidic residues" evidence="1">
    <location>
        <begin position="1036"/>
        <end position="1045"/>
    </location>
</feature>
<dbReference type="InterPro" id="IPR011604">
    <property type="entry name" value="PDDEXK-like_dom_sf"/>
</dbReference>
<evidence type="ECO:0000313" key="3">
    <source>
        <dbReference type="Proteomes" id="UP000683360"/>
    </source>
</evidence>
<proteinExistence type="predicted"/>
<dbReference type="SUPFAM" id="SSF52980">
    <property type="entry name" value="Restriction endonuclease-like"/>
    <property type="match status" value="1"/>
</dbReference>
<name>A0A8S3R234_MYTED</name>
<comment type="caution">
    <text evidence="2">The sequence shown here is derived from an EMBL/GenBank/DDBJ whole genome shotgun (WGS) entry which is preliminary data.</text>
</comment>
<feature type="region of interest" description="Disordered" evidence="1">
    <location>
        <begin position="1216"/>
        <end position="1243"/>
    </location>
</feature>
<dbReference type="InterPro" id="IPR011335">
    <property type="entry name" value="Restrct_endonuc-II-like"/>
</dbReference>
<dbReference type="InterPro" id="IPR051703">
    <property type="entry name" value="NF-kappa-B_Signaling_Reg"/>
</dbReference>
<dbReference type="OrthoDB" id="6153424at2759"/>
<dbReference type="GO" id="GO:0006281">
    <property type="term" value="P:DNA repair"/>
    <property type="evidence" value="ECO:0007669"/>
    <property type="project" value="UniProtKB-ARBA"/>
</dbReference>
<sequence>MDGNEIFKCIYCQLTTRDFGEIIDHNIINHGDVLLKIRIVNTLQTATQERTKNYNIISNEILRNGKIIIPNKETMTIKISRLPEENDPFLHFQENKKSKMELPLETDISERATEFLFKQIQDLPIPQSDLQDEQEENVMETHGEHFLDTDNSAELYELLPSVIQTLKNEGEMDSYVKFNRLLAGNKLPLKNIAFLLFKDVVSWYSLDDSHKMRYSPEVKQFWRVGLKLFKGRFLRFMSGMKNQGQDIQRHLNPEDSAINFAVPDRKSLDGSDISETLKNLTPRIFHEMIDMLHEHDQDQLQTYKICFDGKKLNAGVDGQKSGDINLWGYEGPPSLQKVENMYENDLKCISSLERAISTLDIRHITDLAYVPESCKDGITETGKNVLTVISERLSALRKVKQKKEISLEKIKKICTTPEMNAKYSYAISAIRTFIYRIGACIDRLLNLVDTLGGKICYLSEQQNYVCITGIQNNTIKRDDVSSLDTTFVKQKSTAWKTIRSFAKVTGSTCFDALGLGGLKKQKEHFEYVFSGKEKTEPSPEVKKYMQHGTVNEINCVATLVSKVLPVFYPTQSYFEEGCKVDYLDNTFMLLVSPDGSLRSSCEFGGKKPCFAVEIKCPYPGNVYKPKVYYELPHYYVPQILSEMSVLETNCIIFLCYSLESTIVFEADFDSMLWDQIMSRLIQCYGKADSKCPTKLPSDLKEFQEKMKQYCKDNVRLIAEVPSVVAKTCGHDEVSSDKNDAKYNQHKSLQQISAESCTVSNLNKTVYEIMETVKEAYGLIRHIATEVVVYLISDLNRSHIPERQHSVPIGYAMKGYSMTTDVMRNMVNDILEKCYHGGLYVPVISFDGQWYTIAVRSANNEPLTILQLMKDVYKQARSIKKSDMLKHMKQINLVPKLSNREEVFELIDNQVEDKITILNGKDVKTTIYTLWKKKETPYLLHTSSTVAALLFTNSTVENKEITEEHENSRTEFLDNLPENIAPLIENDILEQVTNELDISSHQVDNMFHTDISAELRTIFQDDDSHLLLNEASAIQRHIENNSRNDESVENSTQSPENQEKEQSKMKNLSRCCQRFKLTAKEWYQAEDEPGIAALERCERRLNLRNWLMDKIDIGKFPPPGRHVKGIPIVMFEGLMTNIERRIQLFPFIKSGAYNVRALGSLASENFFDQVFYMNTSRAKVYPVKELETNSEHLDTRNYVSPHQVNMINTRDHMFDLSERGERQHPKRKSGEISRPGMPSRGIKPVREHHRCDETKILPHVRMGLSVNEINQ</sequence>